<dbReference type="EMBL" id="CAEZVB010000012">
    <property type="protein sequence ID" value="CAB4617016.1"/>
    <property type="molecule type" value="Genomic_DNA"/>
</dbReference>
<evidence type="ECO:0000259" key="1">
    <source>
        <dbReference type="Pfam" id="PF00557"/>
    </source>
</evidence>
<dbReference type="Pfam" id="PF00557">
    <property type="entry name" value="Peptidase_M24"/>
    <property type="match status" value="1"/>
</dbReference>
<proteinExistence type="predicted"/>
<dbReference type="PANTHER" id="PTHR46112">
    <property type="entry name" value="AMINOPEPTIDASE"/>
    <property type="match status" value="1"/>
</dbReference>
<evidence type="ECO:0000313" key="2">
    <source>
        <dbReference type="EMBL" id="CAB4617016.1"/>
    </source>
</evidence>
<dbReference type="PANTHER" id="PTHR46112:SF2">
    <property type="entry name" value="XAA-PRO AMINOPEPTIDASE P-RELATED"/>
    <property type="match status" value="1"/>
</dbReference>
<protein>
    <submittedName>
        <fullName evidence="2">Unannotated protein</fullName>
    </submittedName>
</protein>
<accession>A0A6J6HVD9</accession>
<dbReference type="CDD" id="cd01066">
    <property type="entry name" value="APP_MetAP"/>
    <property type="match status" value="1"/>
</dbReference>
<dbReference type="InterPro" id="IPR036005">
    <property type="entry name" value="Creatinase/aminopeptidase-like"/>
</dbReference>
<gene>
    <name evidence="2" type="ORF">UFOPK1908_00454</name>
    <name evidence="3" type="ORF">UFOPK3576_00608</name>
</gene>
<dbReference type="Gene3D" id="3.90.230.10">
    <property type="entry name" value="Creatinase/methionine aminopeptidase superfamily"/>
    <property type="match status" value="1"/>
</dbReference>
<dbReference type="InterPro" id="IPR050659">
    <property type="entry name" value="Peptidase_M24B"/>
</dbReference>
<organism evidence="2">
    <name type="scientific">freshwater metagenome</name>
    <dbReference type="NCBI Taxonomy" id="449393"/>
    <lineage>
        <taxon>unclassified sequences</taxon>
        <taxon>metagenomes</taxon>
        <taxon>ecological metagenomes</taxon>
    </lineage>
</organism>
<feature type="domain" description="Peptidase M24" evidence="1">
    <location>
        <begin position="21"/>
        <end position="187"/>
    </location>
</feature>
<dbReference type="SUPFAM" id="SSF55920">
    <property type="entry name" value="Creatinase/aminopeptidase"/>
    <property type="match status" value="1"/>
</dbReference>
<evidence type="ECO:0000313" key="3">
    <source>
        <dbReference type="EMBL" id="CAB4903536.1"/>
    </source>
</evidence>
<reference evidence="2" key="1">
    <citation type="submission" date="2020-05" db="EMBL/GenBank/DDBJ databases">
        <authorList>
            <person name="Chiriac C."/>
            <person name="Salcher M."/>
            <person name="Ghai R."/>
            <person name="Kavagutti S V."/>
        </authorList>
    </citation>
    <scope>NUCLEOTIDE SEQUENCE</scope>
</reference>
<name>A0A6J6HVD9_9ZZZZ</name>
<sequence>MMGMNPDVPRCTVKFMSRLARLQEAERMASELFNLAIAQDLLRPGNSELTASDGIKALAEQHFGVESFWHKRIVRSGPNTVHPYRENPEVRIFTDDDIVFLDFGPVFAQWEADLGRTYVIGNDPAKLQLRDEAERIWHMGRNFAMANPEIAANALYSFVTNEVHEAGYQLGEQRHVGHLIGEFPHERVEDDKTTSYLTPDNTLPLQRMDADGNPWHWILECHLVDPELNIGSFFEQLLV</sequence>
<dbReference type="InterPro" id="IPR000994">
    <property type="entry name" value="Pept_M24"/>
</dbReference>
<dbReference type="AlphaFoldDB" id="A0A6J6HVD9"/>
<dbReference type="EMBL" id="CAFBMO010000017">
    <property type="protein sequence ID" value="CAB4903536.1"/>
    <property type="molecule type" value="Genomic_DNA"/>
</dbReference>